<dbReference type="InterPro" id="IPR011990">
    <property type="entry name" value="TPR-like_helical_dom_sf"/>
</dbReference>
<reference evidence="5" key="1">
    <citation type="submission" date="2020-05" db="EMBL/GenBank/DDBJ databases">
        <title>Complete genome sequence of Bradyrhizobium diazoefficiens XF5 isolated from soybean nodule.</title>
        <authorList>
            <person name="Noda R."/>
            <person name="Kakizaki K."/>
            <person name="Minamisawa K."/>
        </authorList>
    </citation>
    <scope>NUCLEOTIDE SEQUENCE</scope>
    <source>
        <strain evidence="5">XF5</strain>
    </source>
</reference>
<dbReference type="GO" id="GO:0035556">
    <property type="term" value="P:intracellular signal transduction"/>
    <property type="evidence" value="ECO:0007669"/>
    <property type="project" value="InterPro"/>
</dbReference>
<dbReference type="GO" id="GO:0004016">
    <property type="term" value="F:adenylate cyclase activity"/>
    <property type="evidence" value="ECO:0007669"/>
    <property type="project" value="UniProtKB-ARBA"/>
</dbReference>
<dbReference type="GO" id="GO:0005524">
    <property type="term" value="F:ATP binding"/>
    <property type="evidence" value="ECO:0007669"/>
    <property type="project" value="UniProtKB-KW"/>
</dbReference>
<dbReference type="SUPFAM" id="SSF55073">
    <property type="entry name" value="Nucleotide cyclase"/>
    <property type="match status" value="1"/>
</dbReference>
<protein>
    <submittedName>
        <fullName evidence="5">Adenylate cyclase</fullName>
    </submittedName>
</protein>
<dbReference type="InterPro" id="IPR027417">
    <property type="entry name" value="P-loop_NTPase"/>
</dbReference>
<dbReference type="InterPro" id="IPR001054">
    <property type="entry name" value="A/G_cyclase"/>
</dbReference>
<dbReference type="SUPFAM" id="SSF52540">
    <property type="entry name" value="P-loop containing nucleoside triphosphate hydrolases"/>
    <property type="match status" value="1"/>
</dbReference>
<accession>A0A810A500</accession>
<evidence type="ECO:0000313" key="5">
    <source>
        <dbReference type="EMBL" id="BCE58977.1"/>
    </source>
</evidence>
<sequence length="1112" mass="121178">MECPNCHSDTPDTGKFCIACGAAVEARCPFCGSANRPNAKFCAECGRPLTARASTTREAPLFAAACPIAPVAASAERRQLTVMFCDLVGSTQLSARLDPEDLRDVIGAYHRAVAEIIARFEGFVAKYMGDGVLAYFGYPRAHEHDAERAVRAGLALVEAVPRLELITECGLQVRIGIATGLVVVGDLTGSGEAQERGVVGETPNLAARLQTLAQPGMVVIAPSTRRLTGGYFDYRELGGVALKGFGEPVSAWQVVAESAVESRFEAQHEIALTPLIGREEEVELLRRRWRQAEKGEGRVVLLVGEAGIGKSRLTRALLEGLAAEPHLRLRYFCSPHHRNSALFPVISQIEHAAGFLRDNTAEQKLAKLDLLLARAAAEPEAVDLITDLLSLPASHRAPEPSPQQRKEKTLAALLAQVDGLAQEQPVLILFEDLHWIDPTSLELLTAIVDRVQRLPVLLLATARPEFMPPWPSHAHVTALSLTRLSRRECVALVEQITGGKVLPDEILEQILARTDGVALFIEELTKTVIEGDMLIDMGDRYTMAGPLPSLAIPTTLHDSLMARLDRLAPVKEVAQIAACIGRDFDYDLLAAVSGMPEDGLRSALEALRHAELVIPRGLSGELFSFKHALVRDAAYAGLLKSRRVQLHAAIARVIEQSFAHLVETEPETLAHHLTEAGLPEKAAGYWLRAGKIAASRYANIEAIAHMRRGIEAVRRFPSGATNDRLELDLQFVLGPCLIATQGVRSNAYAATVTRARELCERLGDTPEYPHVIQWSAYMHFVRAELPQALDGFTAALGLAEAAENRPAAVNAMRTVGATLLFMGRLVEGRRMLERSLAEFDMCDEAESLATRATAWDAGVAGNLQLSWTLWALGYPDIARARMGVALQRAEAIGHPHTEAYGAYYASVLHAFCRAPAVAHAHAERCLALSEEHGFELWRNRSRAVRRICANQFDPSSDSLAAVSGELAEFVGTGYQISSTALYALLSQAFLARRQLMSAREIVGKGLATAEQTSERFLEAELLRQKARALVIEGGPGVLTDAQKLLEESRALAQSQKARSLELRAAADLARLHRDQGRYAEARELLTPVYSWFTEGFDTPDLQEAKALLEELG</sequence>
<dbReference type="InterPro" id="IPR017896">
    <property type="entry name" value="4Fe4S_Fe-S-bd"/>
</dbReference>
<dbReference type="EMBL" id="AP023096">
    <property type="protein sequence ID" value="BCE67658.1"/>
    <property type="molecule type" value="Genomic_DNA"/>
</dbReference>
<dbReference type="GO" id="GO:0005737">
    <property type="term" value="C:cytoplasm"/>
    <property type="evidence" value="ECO:0007669"/>
    <property type="project" value="TreeGrafter"/>
</dbReference>
<dbReference type="Pfam" id="PF12773">
    <property type="entry name" value="DZR"/>
    <property type="match status" value="1"/>
</dbReference>
<dbReference type="EMBL" id="AP023095">
    <property type="protein sequence ID" value="BCE58977.1"/>
    <property type="molecule type" value="Genomic_DNA"/>
</dbReference>
<organism evidence="5">
    <name type="scientific">Bradyrhizobium diazoefficiens</name>
    <dbReference type="NCBI Taxonomy" id="1355477"/>
    <lineage>
        <taxon>Bacteria</taxon>
        <taxon>Pseudomonadati</taxon>
        <taxon>Pseudomonadota</taxon>
        <taxon>Alphaproteobacteria</taxon>
        <taxon>Hyphomicrobiales</taxon>
        <taxon>Nitrobacteraceae</taxon>
        <taxon>Bradyrhizobium</taxon>
    </lineage>
</organism>
<dbReference type="Gene3D" id="3.40.50.300">
    <property type="entry name" value="P-loop containing nucleotide triphosphate hydrolases"/>
    <property type="match status" value="1"/>
</dbReference>
<dbReference type="Gene3D" id="3.30.70.1230">
    <property type="entry name" value="Nucleotide cyclase"/>
    <property type="match status" value="1"/>
</dbReference>
<keyword evidence="2" id="KW-0067">ATP-binding</keyword>
<evidence type="ECO:0000256" key="1">
    <source>
        <dbReference type="ARBA" id="ARBA00022741"/>
    </source>
</evidence>
<dbReference type="InterPro" id="IPR025874">
    <property type="entry name" value="DZR"/>
</dbReference>
<evidence type="ECO:0000259" key="4">
    <source>
        <dbReference type="PROSITE" id="PS51379"/>
    </source>
</evidence>
<dbReference type="PROSITE" id="PS50125">
    <property type="entry name" value="GUANYLATE_CYCLASE_2"/>
    <property type="match status" value="1"/>
</dbReference>
<dbReference type="AlphaFoldDB" id="A0A810A500"/>
<dbReference type="InterPro" id="IPR029787">
    <property type="entry name" value="Nucleotide_cyclase"/>
</dbReference>
<feature type="domain" description="4Fe-4S ferredoxin-type" evidence="4">
    <location>
        <begin position="7"/>
        <end position="39"/>
    </location>
</feature>
<dbReference type="Pfam" id="PF13191">
    <property type="entry name" value="AAA_16"/>
    <property type="match status" value="1"/>
</dbReference>
<keyword evidence="1" id="KW-0547">Nucleotide-binding</keyword>
<gene>
    <name evidence="5" type="primary">cyaI3</name>
    <name evidence="5" type="ORF">XF5B_64890</name>
    <name evidence="6" type="ORF">XF6B_64570</name>
</gene>
<dbReference type="RefSeq" id="WP_182869090.1">
    <property type="nucleotide sequence ID" value="NZ_AP022638.1"/>
</dbReference>
<dbReference type="SUPFAM" id="SSF48452">
    <property type="entry name" value="TPR-like"/>
    <property type="match status" value="1"/>
</dbReference>
<dbReference type="PANTHER" id="PTHR16305:SF28">
    <property type="entry name" value="GUANYLATE CYCLASE DOMAIN-CONTAINING PROTEIN"/>
    <property type="match status" value="1"/>
</dbReference>
<dbReference type="Pfam" id="PF00211">
    <property type="entry name" value="Guanylate_cyc"/>
    <property type="match status" value="1"/>
</dbReference>
<evidence type="ECO:0000259" key="3">
    <source>
        <dbReference type="PROSITE" id="PS50125"/>
    </source>
</evidence>
<proteinExistence type="predicted"/>
<dbReference type="InterPro" id="IPR041664">
    <property type="entry name" value="AAA_16"/>
</dbReference>
<dbReference type="PANTHER" id="PTHR16305">
    <property type="entry name" value="TESTICULAR SOLUBLE ADENYLYL CYCLASE"/>
    <property type="match status" value="1"/>
</dbReference>
<dbReference type="SMART" id="SM00044">
    <property type="entry name" value="CYCc"/>
    <property type="match status" value="1"/>
</dbReference>
<feature type="domain" description="Guanylate cyclase" evidence="3">
    <location>
        <begin position="81"/>
        <end position="210"/>
    </location>
</feature>
<dbReference type="GO" id="GO:0009190">
    <property type="term" value="P:cyclic nucleotide biosynthetic process"/>
    <property type="evidence" value="ECO:0007669"/>
    <property type="project" value="InterPro"/>
</dbReference>
<evidence type="ECO:0000256" key="2">
    <source>
        <dbReference type="ARBA" id="ARBA00022840"/>
    </source>
</evidence>
<reference evidence="6" key="2">
    <citation type="submission" date="2020-05" db="EMBL/GenBank/DDBJ databases">
        <title>Complete genome sequence of Bradyrhizobium diazoefficiens XF6 isolated from soybean nodule.</title>
        <authorList>
            <person name="Noda R."/>
            <person name="Kakizaki K."/>
            <person name="Minamisawa K."/>
        </authorList>
    </citation>
    <scope>NUCLEOTIDE SEQUENCE</scope>
    <source>
        <strain evidence="6">XF6</strain>
    </source>
</reference>
<dbReference type="Gene3D" id="1.25.40.10">
    <property type="entry name" value="Tetratricopeptide repeat domain"/>
    <property type="match status" value="1"/>
</dbReference>
<name>A0A810A500_9BRAD</name>
<dbReference type="CDD" id="cd07302">
    <property type="entry name" value="CHD"/>
    <property type="match status" value="1"/>
</dbReference>
<evidence type="ECO:0000313" key="6">
    <source>
        <dbReference type="EMBL" id="BCE67658.1"/>
    </source>
</evidence>
<dbReference type="PROSITE" id="PS51379">
    <property type="entry name" value="4FE4S_FER_2"/>
    <property type="match status" value="1"/>
</dbReference>